<dbReference type="Proteomes" id="UP000095038">
    <property type="component" value="Unassembled WGS sequence"/>
</dbReference>
<evidence type="ECO:0000313" key="1">
    <source>
        <dbReference type="EMBL" id="ODV59297.1"/>
    </source>
</evidence>
<keyword evidence="2" id="KW-1185">Reference proteome</keyword>
<dbReference type="RefSeq" id="XP_020045604.1">
    <property type="nucleotide sequence ID" value="XM_020194709.1"/>
</dbReference>
<sequence>MAHEKQEWEQFLVGKKMAVGPLWPQKQHSGYCAGLELRVSVDDIYIPQFWPET</sequence>
<gene>
    <name evidence="1" type="ORF">ASCRUDRAFT_82288</name>
</gene>
<dbReference type="AlphaFoldDB" id="A0A1D2VCU4"/>
<dbReference type="EMBL" id="KV454487">
    <property type="protein sequence ID" value="ODV59297.1"/>
    <property type="molecule type" value="Genomic_DNA"/>
</dbReference>
<dbReference type="GeneID" id="30968345"/>
<evidence type="ECO:0000313" key="2">
    <source>
        <dbReference type="Proteomes" id="UP000095038"/>
    </source>
</evidence>
<accession>A0A1D2VCU4</accession>
<organism evidence="1 2">
    <name type="scientific">Ascoidea rubescens DSM 1968</name>
    <dbReference type="NCBI Taxonomy" id="1344418"/>
    <lineage>
        <taxon>Eukaryota</taxon>
        <taxon>Fungi</taxon>
        <taxon>Dikarya</taxon>
        <taxon>Ascomycota</taxon>
        <taxon>Saccharomycotina</taxon>
        <taxon>Saccharomycetes</taxon>
        <taxon>Ascoideaceae</taxon>
        <taxon>Ascoidea</taxon>
    </lineage>
</organism>
<name>A0A1D2VCU4_9ASCO</name>
<protein>
    <submittedName>
        <fullName evidence="1">Uncharacterized protein</fullName>
    </submittedName>
</protein>
<dbReference type="InParanoid" id="A0A1D2VCU4"/>
<reference evidence="2" key="1">
    <citation type="submission" date="2016-05" db="EMBL/GenBank/DDBJ databases">
        <title>Comparative genomics of biotechnologically important yeasts.</title>
        <authorList>
            <consortium name="DOE Joint Genome Institute"/>
            <person name="Riley R."/>
            <person name="Haridas S."/>
            <person name="Wolfe K.H."/>
            <person name="Lopes M.R."/>
            <person name="Hittinger C.T."/>
            <person name="Goker M."/>
            <person name="Salamov A."/>
            <person name="Wisecaver J."/>
            <person name="Long T.M."/>
            <person name="Aerts A.L."/>
            <person name="Barry K."/>
            <person name="Choi C."/>
            <person name="Clum A."/>
            <person name="Coughlan A.Y."/>
            <person name="Deshpande S."/>
            <person name="Douglass A.P."/>
            <person name="Hanson S.J."/>
            <person name="Klenk H.-P."/>
            <person name="Labutti K."/>
            <person name="Lapidus A."/>
            <person name="Lindquist E."/>
            <person name="Lipzen A."/>
            <person name="Meier-Kolthoff J.P."/>
            <person name="Ohm R.A."/>
            <person name="Otillar R.P."/>
            <person name="Pangilinan J."/>
            <person name="Peng Y."/>
            <person name="Rokas A."/>
            <person name="Rosa C.A."/>
            <person name="Scheuner C."/>
            <person name="Sibirny A.A."/>
            <person name="Slot J.C."/>
            <person name="Stielow J.B."/>
            <person name="Sun H."/>
            <person name="Kurtzman C.P."/>
            <person name="Blackwell M."/>
            <person name="Grigoriev I.V."/>
            <person name="Jeffries T.W."/>
        </authorList>
    </citation>
    <scope>NUCLEOTIDE SEQUENCE [LARGE SCALE GENOMIC DNA]</scope>
    <source>
        <strain evidence="2">DSM 1968</strain>
    </source>
</reference>
<proteinExistence type="predicted"/>